<gene>
    <name evidence="1" type="ORF">LCGC14_2891460</name>
</gene>
<protein>
    <submittedName>
        <fullName evidence="1">Uncharacterized protein</fullName>
    </submittedName>
</protein>
<proteinExistence type="predicted"/>
<accession>A0A0F9A511</accession>
<sequence>MERKEVEELFKSDPLREVTRKDRRALLRISVIGIVIVKAN</sequence>
<evidence type="ECO:0000313" key="1">
    <source>
        <dbReference type="EMBL" id="KKK73674.1"/>
    </source>
</evidence>
<dbReference type="EMBL" id="LAZR01056679">
    <property type="protein sequence ID" value="KKK73674.1"/>
    <property type="molecule type" value="Genomic_DNA"/>
</dbReference>
<dbReference type="AlphaFoldDB" id="A0A0F9A511"/>
<reference evidence="1" key="1">
    <citation type="journal article" date="2015" name="Nature">
        <title>Complex archaea that bridge the gap between prokaryotes and eukaryotes.</title>
        <authorList>
            <person name="Spang A."/>
            <person name="Saw J.H."/>
            <person name="Jorgensen S.L."/>
            <person name="Zaremba-Niedzwiedzka K."/>
            <person name="Martijn J."/>
            <person name="Lind A.E."/>
            <person name="van Eijk R."/>
            <person name="Schleper C."/>
            <person name="Guy L."/>
            <person name="Ettema T.J."/>
        </authorList>
    </citation>
    <scope>NUCLEOTIDE SEQUENCE</scope>
</reference>
<comment type="caution">
    <text evidence="1">The sequence shown here is derived from an EMBL/GenBank/DDBJ whole genome shotgun (WGS) entry which is preliminary data.</text>
</comment>
<name>A0A0F9A511_9ZZZZ</name>
<feature type="non-terminal residue" evidence="1">
    <location>
        <position position="40"/>
    </location>
</feature>
<organism evidence="1">
    <name type="scientific">marine sediment metagenome</name>
    <dbReference type="NCBI Taxonomy" id="412755"/>
    <lineage>
        <taxon>unclassified sequences</taxon>
        <taxon>metagenomes</taxon>
        <taxon>ecological metagenomes</taxon>
    </lineage>
</organism>